<evidence type="ECO:0000256" key="1">
    <source>
        <dbReference type="SAM" id="MobiDB-lite"/>
    </source>
</evidence>
<organism evidence="2 3">
    <name type="scientific">Vespula germanica</name>
    <name type="common">German yellow jacket</name>
    <name type="synonym">Paravespula germanica</name>
    <dbReference type="NCBI Taxonomy" id="30212"/>
    <lineage>
        <taxon>Eukaryota</taxon>
        <taxon>Metazoa</taxon>
        <taxon>Ecdysozoa</taxon>
        <taxon>Arthropoda</taxon>
        <taxon>Hexapoda</taxon>
        <taxon>Insecta</taxon>
        <taxon>Pterygota</taxon>
        <taxon>Neoptera</taxon>
        <taxon>Endopterygota</taxon>
        <taxon>Hymenoptera</taxon>
        <taxon>Apocrita</taxon>
        <taxon>Aculeata</taxon>
        <taxon>Vespoidea</taxon>
        <taxon>Vespidae</taxon>
        <taxon>Vespinae</taxon>
        <taxon>Vespula</taxon>
    </lineage>
</organism>
<dbReference type="InterPro" id="IPR001356">
    <property type="entry name" value="HD"/>
</dbReference>
<dbReference type="Proteomes" id="UP000617340">
    <property type="component" value="Unassembled WGS sequence"/>
</dbReference>
<protein>
    <submittedName>
        <fullName evidence="2">Uncharacterized protein</fullName>
    </submittedName>
</protein>
<dbReference type="CDD" id="cd00086">
    <property type="entry name" value="homeodomain"/>
    <property type="match status" value="1"/>
</dbReference>
<dbReference type="EMBL" id="JACSDZ010000009">
    <property type="protein sequence ID" value="KAF7395673.1"/>
    <property type="molecule type" value="Genomic_DNA"/>
</dbReference>
<comment type="caution">
    <text evidence="2">The sequence shown here is derived from an EMBL/GenBank/DDBJ whole genome shotgun (WGS) entry which is preliminary data.</text>
</comment>
<accession>A0A834N628</accession>
<sequence length="76" mass="8124">MWVERVWFQNARAKWRRMVLKQEGKSDKCDSVVDGGSLGDLELYGNSGGSGGPPMSPPFMLGGPHSPASLASLDCA</sequence>
<evidence type="ECO:0000313" key="3">
    <source>
        <dbReference type="Proteomes" id="UP000617340"/>
    </source>
</evidence>
<name>A0A834N628_VESGE</name>
<dbReference type="GO" id="GO:0003677">
    <property type="term" value="F:DNA binding"/>
    <property type="evidence" value="ECO:0007669"/>
    <property type="project" value="InterPro"/>
</dbReference>
<dbReference type="AlphaFoldDB" id="A0A834N628"/>
<evidence type="ECO:0000313" key="2">
    <source>
        <dbReference type="EMBL" id="KAF7395673.1"/>
    </source>
</evidence>
<feature type="region of interest" description="Disordered" evidence="1">
    <location>
        <begin position="43"/>
        <end position="65"/>
    </location>
</feature>
<gene>
    <name evidence="2" type="ORF">HZH68_009723</name>
</gene>
<reference evidence="2" key="1">
    <citation type="journal article" date="2020" name="G3 (Bethesda)">
        <title>High-Quality Assemblies for Three Invasive Social Wasps from the &lt;i&gt;Vespula&lt;/i&gt; Genus.</title>
        <authorList>
            <person name="Harrop T.W.R."/>
            <person name="Guhlin J."/>
            <person name="McLaughlin G.M."/>
            <person name="Permina E."/>
            <person name="Stockwell P."/>
            <person name="Gilligan J."/>
            <person name="Le Lec M.F."/>
            <person name="Gruber M.A.M."/>
            <person name="Quinn O."/>
            <person name="Lovegrove M."/>
            <person name="Duncan E.J."/>
            <person name="Remnant E.J."/>
            <person name="Van Eeckhoven J."/>
            <person name="Graham B."/>
            <person name="Knapp R.A."/>
            <person name="Langford K.W."/>
            <person name="Kronenberg Z."/>
            <person name="Press M.O."/>
            <person name="Eacker S.M."/>
            <person name="Wilson-Rankin E.E."/>
            <person name="Purcell J."/>
            <person name="Lester P.J."/>
            <person name="Dearden P.K."/>
        </authorList>
    </citation>
    <scope>NUCLEOTIDE SEQUENCE</scope>
    <source>
        <strain evidence="2">Linc-1</strain>
    </source>
</reference>
<keyword evidence="3" id="KW-1185">Reference proteome</keyword>
<proteinExistence type="predicted"/>